<organism evidence="1 2">
    <name type="scientific">Spirosoma sordidisoli</name>
    <dbReference type="NCBI Taxonomy" id="2502893"/>
    <lineage>
        <taxon>Bacteria</taxon>
        <taxon>Pseudomonadati</taxon>
        <taxon>Bacteroidota</taxon>
        <taxon>Cytophagia</taxon>
        <taxon>Cytophagales</taxon>
        <taxon>Cytophagaceae</taxon>
        <taxon>Spirosoma</taxon>
    </lineage>
</organism>
<dbReference type="Gene3D" id="2.30.110.10">
    <property type="entry name" value="Electron Transport, Fmn-binding Protein, Chain A"/>
    <property type="match status" value="1"/>
</dbReference>
<evidence type="ECO:0008006" key="3">
    <source>
        <dbReference type="Google" id="ProtNLM"/>
    </source>
</evidence>
<dbReference type="RefSeq" id="WP_077922062.1">
    <property type="nucleotide sequence ID" value="NZ_SBLB01000011.1"/>
</dbReference>
<proteinExistence type="predicted"/>
<dbReference type="Proteomes" id="UP000290407">
    <property type="component" value="Unassembled WGS sequence"/>
</dbReference>
<dbReference type="Pfam" id="PF12900">
    <property type="entry name" value="Pyridox_ox_2"/>
    <property type="match status" value="1"/>
</dbReference>
<dbReference type="InterPro" id="IPR024747">
    <property type="entry name" value="Pyridox_Oxase-rel"/>
</dbReference>
<gene>
    <name evidence="1" type="ORF">EQG79_27695</name>
</gene>
<dbReference type="SUPFAM" id="SSF50475">
    <property type="entry name" value="FMN-binding split barrel"/>
    <property type="match status" value="1"/>
</dbReference>
<name>A0A4V1RVI5_9BACT</name>
<reference evidence="1 2" key="1">
    <citation type="submission" date="2019-01" db="EMBL/GenBank/DDBJ databases">
        <title>Spirosoma flava sp. nov., a propanil-degrading bacterium isolated from herbicide-contaminated soil.</title>
        <authorList>
            <person name="Zhang L."/>
            <person name="Jiang J.-D."/>
        </authorList>
    </citation>
    <scope>NUCLEOTIDE SEQUENCE [LARGE SCALE GENOMIC DNA]</scope>
    <source>
        <strain evidence="1 2">TY50</strain>
    </source>
</reference>
<evidence type="ECO:0000313" key="1">
    <source>
        <dbReference type="EMBL" id="RYC66888.1"/>
    </source>
</evidence>
<dbReference type="AlphaFoldDB" id="A0A4V1RVI5"/>
<protein>
    <recommendedName>
        <fullName evidence="3">Pyridoxamine 5'-phosphate oxidase family protein</fullName>
    </recommendedName>
</protein>
<evidence type="ECO:0000313" key="2">
    <source>
        <dbReference type="Proteomes" id="UP000290407"/>
    </source>
</evidence>
<keyword evidence="2" id="KW-1185">Reference proteome</keyword>
<sequence>MLHDLSPELTEHLLSTQFFGRIGCAADGQVLVLPVAYLYDGHAIYGQTREGTKTRMLRQNPTVCFEVDEACSPTSWRSVVVQGVYEELNGDDRVYAEQRLGPGRVAPRSDMVSSTGEVPQPPPPVVYRIRILSKTGRSEIKE</sequence>
<dbReference type="EMBL" id="SBLB01000011">
    <property type="protein sequence ID" value="RYC66888.1"/>
    <property type="molecule type" value="Genomic_DNA"/>
</dbReference>
<comment type="caution">
    <text evidence="1">The sequence shown here is derived from an EMBL/GenBank/DDBJ whole genome shotgun (WGS) entry which is preliminary data.</text>
</comment>
<accession>A0A4V1RVI5</accession>
<dbReference type="InterPro" id="IPR012349">
    <property type="entry name" value="Split_barrel_FMN-bd"/>
</dbReference>